<gene>
    <name evidence="1" type="ORF">M23134_06085</name>
</gene>
<dbReference type="Pfam" id="PF19265">
    <property type="entry name" value="DUF5908"/>
    <property type="match status" value="1"/>
</dbReference>
<evidence type="ECO:0000313" key="1">
    <source>
        <dbReference type="EMBL" id="EAY25097.1"/>
    </source>
</evidence>
<accession>A1ZX17</accession>
<reference evidence="1 2" key="1">
    <citation type="submission" date="2007-01" db="EMBL/GenBank/DDBJ databases">
        <authorList>
            <person name="Haygood M."/>
            <person name="Podell S."/>
            <person name="Anderson C."/>
            <person name="Hopkinson B."/>
            <person name="Roe K."/>
            <person name="Barbeau K."/>
            <person name="Gaasterland T."/>
            <person name="Ferriera S."/>
            <person name="Johnson J."/>
            <person name="Kravitz S."/>
            <person name="Beeson K."/>
            <person name="Sutton G."/>
            <person name="Rogers Y.-H."/>
            <person name="Friedman R."/>
            <person name="Frazier M."/>
            <person name="Venter J.C."/>
        </authorList>
    </citation>
    <scope>NUCLEOTIDE SEQUENCE [LARGE SCALE GENOMIC DNA]</scope>
    <source>
        <strain evidence="1 2">ATCC 23134</strain>
    </source>
</reference>
<sequence>MPIEIKELIIKINVEEQTNHLQQDTKLTSLDKEAIIEECIDRVIAEIEYRLSD</sequence>
<protein>
    <submittedName>
        <fullName evidence="1">Uncharacterized protein</fullName>
    </submittedName>
</protein>
<proteinExistence type="predicted"/>
<dbReference type="InterPro" id="IPR045459">
    <property type="entry name" value="DUF5908"/>
</dbReference>
<keyword evidence="2" id="KW-1185">Reference proteome</keyword>
<dbReference type="Proteomes" id="UP000004095">
    <property type="component" value="Unassembled WGS sequence"/>
</dbReference>
<comment type="caution">
    <text evidence="1">The sequence shown here is derived from an EMBL/GenBank/DDBJ whole genome shotgun (WGS) entry which is preliminary data.</text>
</comment>
<dbReference type="EMBL" id="AAWS01000055">
    <property type="protein sequence ID" value="EAY25097.1"/>
    <property type="molecule type" value="Genomic_DNA"/>
</dbReference>
<name>A1ZX17_MICM2</name>
<dbReference type="AlphaFoldDB" id="A1ZX17"/>
<evidence type="ECO:0000313" key="2">
    <source>
        <dbReference type="Proteomes" id="UP000004095"/>
    </source>
</evidence>
<organism evidence="1 2">
    <name type="scientific">Microscilla marina ATCC 23134</name>
    <dbReference type="NCBI Taxonomy" id="313606"/>
    <lineage>
        <taxon>Bacteria</taxon>
        <taxon>Pseudomonadati</taxon>
        <taxon>Bacteroidota</taxon>
        <taxon>Cytophagia</taxon>
        <taxon>Cytophagales</taxon>
        <taxon>Microscillaceae</taxon>
        <taxon>Microscilla</taxon>
    </lineage>
</organism>